<reference evidence="2" key="1">
    <citation type="submission" date="2021-12" db="EMBL/GenBank/DDBJ databases">
        <authorList>
            <person name="King R."/>
        </authorList>
    </citation>
    <scope>NUCLEOTIDE SEQUENCE</scope>
</reference>
<evidence type="ECO:0000313" key="2">
    <source>
        <dbReference type="EMBL" id="CAH0559379.1"/>
    </source>
</evidence>
<dbReference type="Gene3D" id="2.60.40.10">
    <property type="entry name" value="Immunoglobulins"/>
    <property type="match status" value="1"/>
</dbReference>
<dbReference type="Pfam" id="PF21200">
    <property type="entry name" value="Glyco_hydro_39_C"/>
    <property type="match status" value="1"/>
</dbReference>
<protein>
    <recommendedName>
        <fullName evidence="1">Alpha-L-iduronidase C-terminal domain-containing protein</fullName>
    </recommendedName>
</protein>
<dbReference type="SUPFAM" id="SSF51011">
    <property type="entry name" value="Glycosyl hydrolase domain"/>
    <property type="match status" value="1"/>
</dbReference>
<gene>
    <name evidence="2" type="ORF">MELIAE_LOCUS9479</name>
</gene>
<dbReference type="Gene3D" id="2.60.40.1500">
    <property type="entry name" value="Glycosyl hydrolase domain, family 39"/>
    <property type="match status" value="1"/>
</dbReference>
<organism evidence="2 3">
    <name type="scientific">Brassicogethes aeneus</name>
    <name type="common">Rape pollen beetle</name>
    <name type="synonym">Meligethes aeneus</name>
    <dbReference type="NCBI Taxonomy" id="1431903"/>
    <lineage>
        <taxon>Eukaryota</taxon>
        <taxon>Metazoa</taxon>
        <taxon>Ecdysozoa</taxon>
        <taxon>Arthropoda</taxon>
        <taxon>Hexapoda</taxon>
        <taxon>Insecta</taxon>
        <taxon>Pterygota</taxon>
        <taxon>Neoptera</taxon>
        <taxon>Endopterygota</taxon>
        <taxon>Coleoptera</taxon>
        <taxon>Polyphaga</taxon>
        <taxon>Cucujiformia</taxon>
        <taxon>Nitidulidae</taxon>
        <taxon>Meligethinae</taxon>
        <taxon>Brassicogethes</taxon>
    </lineage>
</organism>
<evidence type="ECO:0000313" key="3">
    <source>
        <dbReference type="Proteomes" id="UP001154078"/>
    </source>
</evidence>
<dbReference type="Proteomes" id="UP001154078">
    <property type="component" value="Chromosome 6"/>
</dbReference>
<dbReference type="GO" id="GO:0003940">
    <property type="term" value="F:L-iduronidase activity"/>
    <property type="evidence" value="ECO:0007669"/>
    <property type="project" value="TreeGrafter"/>
</dbReference>
<sequence length="239" mass="28020">MAICPRTSSFTMIPTKFEQNLTSTGSIIFYGMTQVFLEDRPDKKHVTVSMNNWFEAERRGAKYVIYVMDQTRTNPYEVWGKYGKPVFPNATVRREMRYVEEPLRFLGPADLILPNIKISILMSVPSVALIHLCAYGEHIPGPVYSINIFNVTRNEILLTWKYNIAKTECIKTYEIEHEMECRSAGFQRINLEKDTVFLSYHYHPVLEFECVNNPHSLSDEHGERFYQQMKAIERRYHGF</sequence>
<dbReference type="AlphaFoldDB" id="A0A9P0BBT7"/>
<dbReference type="PANTHER" id="PTHR12631">
    <property type="entry name" value="ALPHA-L-IDURONIDASE"/>
    <property type="match status" value="1"/>
</dbReference>
<keyword evidence="3" id="KW-1185">Reference proteome</keyword>
<proteinExistence type="predicted"/>
<dbReference type="EMBL" id="OV121137">
    <property type="protein sequence ID" value="CAH0559379.1"/>
    <property type="molecule type" value="Genomic_DNA"/>
</dbReference>
<dbReference type="InterPro" id="IPR013783">
    <property type="entry name" value="Ig-like_fold"/>
</dbReference>
<dbReference type="PANTHER" id="PTHR12631:SF8">
    <property type="entry name" value="ALPHA-L-IDURONIDASE"/>
    <property type="match status" value="1"/>
</dbReference>
<evidence type="ECO:0000259" key="1">
    <source>
        <dbReference type="Pfam" id="PF21200"/>
    </source>
</evidence>
<feature type="domain" description="Alpha-L-iduronidase C-terminal" evidence="1">
    <location>
        <begin position="146"/>
        <end position="204"/>
    </location>
</feature>
<dbReference type="InterPro" id="IPR049167">
    <property type="entry name" value="GH39_C"/>
</dbReference>
<accession>A0A9P0BBT7</accession>
<name>A0A9P0BBT7_BRAAE</name>
<dbReference type="InterPro" id="IPR051923">
    <property type="entry name" value="Glycosyl_Hydrolase_39"/>
</dbReference>